<dbReference type="PANTHER" id="PTHR33376:SF15">
    <property type="entry name" value="BLL6794 PROTEIN"/>
    <property type="match status" value="1"/>
</dbReference>
<dbReference type="NCBIfam" id="NF037995">
    <property type="entry name" value="TRAP_S1"/>
    <property type="match status" value="1"/>
</dbReference>
<feature type="non-terminal residue" evidence="2">
    <location>
        <position position="305"/>
    </location>
</feature>
<dbReference type="Pfam" id="PF03480">
    <property type="entry name" value="DctP"/>
    <property type="match status" value="1"/>
</dbReference>
<dbReference type="CDD" id="cd13666">
    <property type="entry name" value="PBP2_TRAP_DctP_like_1"/>
    <property type="match status" value="1"/>
</dbReference>
<protein>
    <recommendedName>
        <fullName evidence="3">C4-dicarboxylate ABC transporter</fullName>
    </recommendedName>
</protein>
<dbReference type="EMBL" id="UINC01106415">
    <property type="protein sequence ID" value="SVC71063.1"/>
    <property type="molecule type" value="Genomic_DNA"/>
</dbReference>
<evidence type="ECO:0000256" key="1">
    <source>
        <dbReference type="ARBA" id="ARBA00022729"/>
    </source>
</evidence>
<reference evidence="2" key="1">
    <citation type="submission" date="2018-05" db="EMBL/GenBank/DDBJ databases">
        <authorList>
            <person name="Lanie J.A."/>
            <person name="Ng W.-L."/>
            <person name="Kazmierczak K.M."/>
            <person name="Andrzejewski T.M."/>
            <person name="Davidsen T.M."/>
            <person name="Wayne K.J."/>
            <person name="Tettelin H."/>
            <person name="Glass J.I."/>
            <person name="Rusch D."/>
            <person name="Podicherti R."/>
            <person name="Tsui H.-C.T."/>
            <person name="Winkler M.E."/>
        </authorList>
    </citation>
    <scope>NUCLEOTIDE SEQUENCE</scope>
</reference>
<dbReference type="InterPro" id="IPR018389">
    <property type="entry name" value="DctP_fam"/>
</dbReference>
<sequence>MNCSSFSHKSLLGIATATSLLFFSGHALSAPEIIKLTAVDGYPPKALQVQTFIEFFIPEVDKRLAKSGKYKIRWNQAFAGQIVKVKHVLTGMQKGLGDIGTVTSVFHQDKVPMQAIAYVTPFVTADPVLLSRTVDGLAEQFPAMKKAWLKYNQVLLTSYSVIDSYNLFFRQKVTKVEDFKGKKIAGAGINMRWLTGTGATPVIGSMVHYYNKLKTGAIDGSMLWTDAAVKFKLVEGAKYLLKADIGTANSKALTMNLDAYKRLPEAVRNVIHDVTREYRDYTASAAMAKAGKAFESYKKKGGTII</sequence>
<keyword evidence="1" id="KW-0732">Signal</keyword>
<organism evidence="2">
    <name type="scientific">marine metagenome</name>
    <dbReference type="NCBI Taxonomy" id="408172"/>
    <lineage>
        <taxon>unclassified sequences</taxon>
        <taxon>metagenomes</taxon>
        <taxon>ecological metagenomes</taxon>
    </lineage>
</organism>
<dbReference type="PANTHER" id="PTHR33376">
    <property type="match status" value="1"/>
</dbReference>
<evidence type="ECO:0000313" key="2">
    <source>
        <dbReference type="EMBL" id="SVC71063.1"/>
    </source>
</evidence>
<evidence type="ECO:0008006" key="3">
    <source>
        <dbReference type="Google" id="ProtNLM"/>
    </source>
</evidence>
<proteinExistence type="predicted"/>
<dbReference type="AlphaFoldDB" id="A0A382PCE9"/>
<dbReference type="GO" id="GO:0055085">
    <property type="term" value="P:transmembrane transport"/>
    <property type="evidence" value="ECO:0007669"/>
    <property type="project" value="InterPro"/>
</dbReference>
<gene>
    <name evidence="2" type="ORF">METZ01_LOCUS323917</name>
</gene>
<name>A0A382PCE9_9ZZZZ</name>
<dbReference type="Gene3D" id="3.40.190.170">
    <property type="entry name" value="Bacterial extracellular solute-binding protein, family 7"/>
    <property type="match status" value="1"/>
</dbReference>
<dbReference type="InterPro" id="IPR038404">
    <property type="entry name" value="TRAP_DctP_sf"/>
</dbReference>
<accession>A0A382PCE9</accession>